<dbReference type="Proteomes" id="UP000568106">
    <property type="component" value="Unassembled WGS sequence"/>
</dbReference>
<reference evidence="3" key="1">
    <citation type="submission" date="2020-08" db="EMBL/GenBank/DDBJ databases">
        <title>Genomic Encyclopedia of Type Strains, Phase IV (KMG-V): Genome sequencing to study the core and pangenomes of soil and plant-associated prokaryotes.</title>
        <authorList>
            <person name="Whitman W."/>
        </authorList>
    </citation>
    <scope>NUCLEOTIDE SEQUENCE [LARGE SCALE GENOMIC DNA]</scope>
    <source>
        <strain evidence="3">M8UP27</strain>
    </source>
</reference>
<feature type="signal peptide" evidence="2">
    <location>
        <begin position="1"/>
        <end position="19"/>
    </location>
</feature>
<evidence type="ECO:0008006" key="5">
    <source>
        <dbReference type="Google" id="ProtNLM"/>
    </source>
</evidence>
<evidence type="ECO:0000256" key="1">
    <source>
        <dbReference type="SAM" id="MobiDB-lite"/>
    </source>
</evidence>
<keyword evidence="4" id="KW-1185">Reference proteome</keyword>
<dbReference type="AlphaFoldDB" id="A0A7W8MS66"/>
<evidence type="ECO:0000313" key="3">
    <source>
        <dbReference type="EMBL" id="MBB5316874.1"/>
    </source>
</evidence>
<comment type="caution">
    <text evidence="3">The sequence shown here is derived from an EMBL/GenBank/DDBJ whole genome shotgun (WGS) entry which is preliminary data.</text>
</comment>
<proteinExistence type="predicted"/>
<feature type="region of interest" description="Disordered" evidence="1">
    <location>
        <begin position="144"/>
        <end position="167"/>
    </location>
</feature>
<name>A0A7W8MS66_9BACT</name>
<organism evidence="3 4">
    <name type="scientific">Tunturiibacter empetritectus</name>
    <dbReference type="NCBI Taxonomy" id="3069691"/>
    <lineage>
        <taxon>Bacteria</taxon>
        <taxon>Pseudomonadati</taxon>
        <taxon>Acidobacteriota</taxon>
        <taxon>Terriglobia</taxon>
        <taxon>Terriglobales</taxon>
        <taxon>Acidobacteriaceae</taxon>
        <taxon>Tunturiibacter</taxon>
    </lineage>
</organism>
<dbReference type="EMBL" id="JACHDY010000002">
    <property type="protein sequence ID" value="MBB5316874.1"/>
    <property type="molecule type" value="Genomic_DNA"/>
</dbReference>
<protein>
    <recommendedName>
        <fullName evidence="5">Porin</fullName>
    </recommendedName>
</protein>
<keyword evidence="2" id="KW-0732">Signal</keyword>
<accession>A0A7W8MS66</accession>
<sequence length="443" mass="46418">MKIQTLIFGLLLAMAPSLAQGQALPTAESSMSSALGPNLPNLDGVFHYALTASEVIQYGYYQSGQTTYATNLSANAAYTGRSTARPFSVLFAGGVIFGNQAGQGTNSFWNIAASQGYVTRNWIFNVSDSFSYLPQSPTTGLSGIPGVGDLGSTPVQGPGAGPIGTILTTNGDRIGNSLSGSAERQISHNSSISGSGSWGKLHYLGSNEEGLDTTQVSGVVALNHRIDARSSVSVSGVYSTFSYGSTSSGVNEPDFQTRGLNVSYQRVLSRTLSFNATVGPQWISSSNSTLIPDTTNVSVTAGLSYGYQNWHAGVNYARGANGGSGVLPGATSNSVAASAGRNYGRNWVLGLSASYSRSTGLTQFFTGPSLVSSNETYDTVYGGFQLTRRFSTHFSGYASYTAVSQSFSNNLIVPVTQNIVDTTYQTIGFGVTFTPRSTNLGQF</sequence>
<evidence type="ECO:0000256" key="2">
    <source>
        <dbReference type="SAM" id="SignalP"/>
    </source>
</evidence>
<evidence type="ECO:0000313" key="4">
    <source>
        <dbReference type="Proteomes" id="UP000568106"/>
    </source>
</evidence>
<feature type="chain" id="PRO_5030776980" description="Porin" evidence="2">
    <location>
        <begin position="20"/>
        <end position="443"/>
    </location>
</feature>
<gene>
    <name evidence="3" type="ORF">HDF09_001543</name>
</gene>